<reference evidence="2 3" key="1">
    <citation type="submission" date="2018-11" db="EMBL/GenBank/DDBJ databases">
        <title>Chitinophaga lutea sp.nov., isolate from arsenic contaminated soil.</title>
        <authorList>
            <person name="Zong Y."/>
        </authorList>
    </citation>
    <scope>NUCLEOTIDE SEQUENCE [LARGE SCALE GENOMIC DNA]</scope>
    <source>
        <strain evidence="2 3">ZY74</strain>
    </source>
</reference>
<dbReference type="Proteomes" id="UP000278351">
    <property type="component" value="Unassembled WGS sequence"/>
</dbReference>
<keyword evidence="1" id="KW-0812">Transmembrane</keyword>
<keyword evidence="3" id="KW-1185">Reference proteome</keyword>
<accession>A0A3N4PKB8</accession>
<proteinExistence type="predicted"/>
<sequence length="71" mass="8274">MNVAIGAFMLTLLLIPAISLRLALYRHRYLKEMLHTLSVMDTMWLFIIVPVMTHTILLTGFHLLDYEVNMI</sequence>
<dbReference type="AlphaFoldDB" id="A0A3N4PKB8"/>
<dbReference type="EMBL" id="RPDH01000002">
    <property type="protein sequence ID" value="RPE09123.1"/>
    <property type="molecule type" value="Genomic_DNA"/>
</dbReference>
<protein>
    <submittedName>
        <fullName evidence="2">Uncharacterized protein</fullName>
    </submittedName>
</protein>
<evidence type="ECO:0000256" key="1">
    <source>
        <dbReference type="SAM" id="Phobius"/>
    </source>
</evidence>
<comment type="caution">
    <text evidence="2">The sequence shown here is derived from an EMBL/GenBank/DDBJ whole genome shotgun (WGS) entry which is preliminary data.</text>
</comment>
<keyword evidence="1" id="KW-1133">Transmembrane helix</keyword>
<feature type="transmembrane region" description="Helical" evidence="1">
    <location>
        <begin position="43"/>
        <end position="64"/>
    </location>
</feature>
<gene>
    <name evidence="2" type="ORF">EGT74_19125</name>
</gene>
<keyword evidence="1" id="KW-0472">Membrane</keyword>
<name>A0A3N4PKB8_9BACT</name>
<organism evidence="2 3">
    <name type="scientific">Chitinophaga lutea</name>
    <dbReference type="NCBI Taxonomy" id="2488634"/>
    <lineage>
        <taxon>Bacteria</taxon>
        <taxon>Pseudomonadati</taxon>
        <taxon>Bacteroidota</taxon>
        <taxon>Chitinophagia</taxon>
        <taxon>Chitinophagales</taxon>
        <taxon>Chitinophagaceae</taxon>
        <taxon>Chitinophaga</taxon>
    </lineage>
</organism>
<dbReference type="OrthoDB" id="640869at2"/>
<evidence type="ECO:0000313" key="3">
    <source>
        <dbReference type="Proteomes" id="UP000278351"/>
    </source>
</evidence>
<evidence type="ECO:0000313" key="2">
    <source>
        <dbReference type="EMBL" id="RPE09123.1"/>
    </source>
</evidence>
<dbReference type="RefSeq" id="WP_123848120.1">
    <property type="nucleotide sequence ID" value="NZ_RPDH01000002.1"/>
</dbReference>